<evidence type="ECO:0000256" key="7">
    <source>
        <dbReference type="ARBA" id="ARBA00023054"/>
    </source>
</evidence>
<evidence type="ECO:0000256" key="3">
    <source>
        <dbReference type="ARBA" id="ARBA00022454"/>
    </source>
</evidence>
<evidence type="ECO:0000256" key="4">
    <source>
        <dbReference type="ARBA" id="ARBA00022618"/>
    </source>
</evidence>
<evidence type="ECO:0000313" key="11">
    <source>
        <dbReference type="EMBL" id="KAF4120305.1"/>
    </source>
</evidence>
<dbReference type="GO" id="GO:0000070">
    <property type="term" value="P:mitotic sister chromatid segregation"/>
    <property type="evidence" value="ECO:0007669"/>
    <property type="project" value="TreeGrafter"/>
</dbReference>
<dbReference type="AlphaFoldDB" id="A0A9P5D1Z6"/>
<keyword evidence="12" id="KW-1185">Reference proteome</keyword>
<evidence type="ECO:0000256" key="9">
    <source>
        <dbReference type="ARBA" id="ARBA00023328"/>
    </source>
</evidence>
<evidence type="ECO:0000256" key="6">
    <source>
        <dbReference type="ARBA" id="ARBA00022838"/>
    </source>
</evidence>
<evidence type="ECO:0000256" key="5">
    <source>
        <dbReference type="ARBA" id="ARBA00022776"/>
    </source>
</evidence>
<keyword evidence="9" id="KW-0137">Centromere</keyword>
<keyword evidence="4" id="KW-0132">Cell division</keyword>
<reference evidence="11" key="1">
    <citation type="submission" date="2020-03" db="EMBL/GenBank/DDBJ databases">
        <title>Site-based positive gene gene selection in Geosmithia morbida across the United States reveals a broad range of putative effectors and factors for local host and environmental adapation.</title>
        <authorList>
            <person name="Onufrak A."/>
            <person name="Murdoch R.W."/>
            <person name="Gazis R."/>
            <person name="Huff M."/>
            <person name="Staton M."/>
            <person name="Klingeman W."/>
            <person name="Hadziabdic D."/>
        </authorList>
    </citation>
    <scope>NUCLEOTIDE SEQUENCE</scope>
    <source>
        <strain evidence="11">1262</strain>
    </source>
</reference>
<dbReference type="Pfam" id="PF05859">
    <property type="entry name" value="Mis12"/>
    <property type="match status" value="1"/>
</dbReference>
<accession>A0A9P5D1Z6</accession>
<keyword evidence="6" id="KW-0995">Kinetochore</keyword>
<feature type="region of interest" description="Disordered" evidence="10">
    <location>
        <begin position="330"/>
        <end position="365"/>
    </location>
</feature>
<dbReference type="EMBL" id="JAANYQ010000017">
    <property type="protein sequence ID" value="KAF4120305.1"/>
    <property type="molecule type" value="Genomic_DNA"/>
</dbReference>
<dbReference type="RefSeq" id="XP_035318957.1">
    <property type="nucleotide sequence ID" value="XM_035465082.1"/>
</dbReference>
<comment type="similarity">
    <text evidence="2">Belongs to the mis12 family.</text>
</comment>
<proteinExistence type="inferred from homology"/>
<feature type="compositionally biased region" description="Acidic residues" evidence="10">
    <location>
        <begin position="350"/>
        <end position="359"/>
    </location>
</feature>
<evidence type="ECO:0000256" key="2">
    <source>
        <dbReference type="ARBA" id="ARBA00008643"/>
    </source>
</evidence>
<gene>
    <name evidence="11" type="ORF">GMORB2_3106</name>
</gene>
<feature type="region of interest" description="Disordered" evidence="10">
    <location>
        <begin position="61"/>
        <end position="94"/>
    </location>
</feature>
<dbReference type="Proteomes" id="UP000749293">
    <property type="component" value="Unassembled WGS sequence"/>
</dbReference>
<dbReference type="OrthoDB" id="1884855at2759"/>
<evidence type="ECO:0000256" key="1">
    <source>
        <dbReference type="ARBA" id="ARBA00004629"/>
    </source>
</evidence>
<sequence length="365" mass="39321">MAQPDSDYELITEHLGYPPVTLTPLKALLDDIINTVNVLADRALDSVEQLLLSIPPSKLGFRKPSSKKDAPSGGGAGGAGSSEDEKPEDAARREIESGTHKLETLLTAAIDRNFDKLELYAMQNILTVQPVDLRPHVRLAHYKDLDLSGDDQQDGDSLEGVTALLRRVEASQRLGLSLQREKARNDALLASLRRVVGANAPPTIKTEAVESPPPPGPLAFLNDGPSTLSSVGSATPITTTAEFTLSQLTSLRALSASLRDLMPELTAASLSTDNPSSWRRQRAEYVEHSSRKYLEKISGLELGPQGEVRDGDYQGRGRNLARDDVEGLEKAAGLLGQTARLPPDDHGDDHGDDDGDNDDEVRGES</sequence>
<organism evidence="11 12">
    <name type="scientific">Geosmithia morbida</name>
    <dbReference type="NCBI Taxonomy" id="1094350"/>
    <lineage>
        <taxon>Eukaryota</taxon>
        <taxon>Fungi</taxon>
        <taxon>Dikarya</taxon>
        <taxon>Ascomycota</taxon>
        <taxon>Pezizomycotina</taxon>
        <taxon>Sordariomycetes</taxon>
        <taxon>Hypocreomycetidae</taxon>
        <taxon>Hypocreales</taxon>
        <taxon>Bionectriaceae</taxon>
        <taxon>Geosmithia</taxon>
    </lineage>
</organism>
<keyword evidence="7" id="KW-0175">Coiled coil</keyword>
<name>A0A9P5D1Z6_9HYPO</name>
<dbReference type="GO" id="GO:0005634">
    <property type="term" value="C:nucleus"/>
    <property type="evidence" value="ECO:0007669"/>
    <property type="project" value="InterPro"/>
</dbReference>
<evidence type="ECO:0000313" key="12">
    <source>
        <dbReference type="Proteomes" id="UP000749293"/>
    </source>
</evidence>
<dbReference type="PANTHER" id="PTHR14527:SF2">
    <property type="entry name" value="PROTEIN MIS12 HOMOLOG"/>
    <property type="match status" value="1"/>
</dbReference>
<dbReference type="GO" id="GO:0000444">
    <property type="term" value="C:MIS12/MIND type complex"/>
    <property type="evidence" value="ECO:0007669"/>
    <property type="project" value="TreeGrafter"/>
</dbReference>
<comment type="caution">
    <text evidence="11">The sequence shown here is derived from an EMBL/GenBank/DDBJ whole genome shotgun (WGS) entry which is preliminary data.</text>
</comment>
<dbReference type="GO" id="GO:0051301">
    <property type="term" value="P:cell division"/>
    <property type="evidence" value="ECO:0007669"/>
    <property type="project" value="UniProtKB-KW"/>
</dbReference>
<dbReference type="GeneID" id="55969334"/>
<dbReference type="PANTHER" id="PTHR14527">
    <property type="entry name" value="PROTEIN MIS12 HOMOLOG"/>
    <property type="match status" value="1"/>
</dbReference>
<keyword evidence="3" id="KW-0158">Chromosome</keyword>
<evidence type="ECO:0000256" key="8">
    <source>
        <dbReference type="ARBA" id="ARBA00023306"/>
    </source>
</evidence>
<comment type="subcellular location">
    <subcellularLocation>
        <location evidence="1">Chromosome</location>
        <location evidence="1">Centromere</location>
        <location evidence="1">Kinetochore</location>
    </subcellularLocation>
</comment>
<dbReference type="GO" id="GO:0051382">
    <property type="term" value="P:kinetochore assembly"/>
    <property type="evidence" value="ECO:0007669"/>
    <property type="project" value="TreeGrafter"/>
</dbReference>
<keyword evidence="5" id="KW-0498">Mitosis</keyword>
<dbReference type="InterPro" id="IPR008685">
    <property type="entry name" value="Centromere_Mis12"/>
</dbReference>
<evidence type="ECO:0000256" key="10">
    <source>
        <dbReference type="SAM" id="MobiDB-lite"/>
    </source>
</evidence>
<protein>
    <submittedName>
        <fullName evidence="11">Kinetochore protein Mis12/MTW1</fullName>
    </submittedName>
</protein>
<keyword evidence="8" id="KW-0131">Cell cycle</keyword>